<dbReference type="PANTHER" id="PTHR11803">
    <property type="entry name" value="2-IMINOBUTANOATE/2-IMINOPROPANOATE DEAMINASE RIDA"/>
    <property type="match status" value="1"/>
</dbReference>
<dbReference type="Pfam" id="PF01042">
    <property type="entry name" value="Ribonuc_L-PSP"/>
    <property type="match status" value="1"/>
</dbReference>
<dbReference type="CDD" id="cd00448">
    <property type="entry name" value="YjgF_YER057c_UK114_family"/>
    <property type="match status" value="1"/>
</dbReference>
<dbReference type="RefSeq" id="WP_285757428.1">
    <property type="nucleotide sequence ID" value="NZ_BSQG01000001.1"/>
</dbReference>
<dbReference type="InterPro" id="IPR006175">
    <property type="entry name" value="YjgF/YER057c/UK114"/>
</dbReference>
<proteinExistence type="inferred from homology"/>
<dbReference type="AlphaFoldDB" id="A0A9W6P3U2"/>
<dbReference type="InterPro" id="IPR035959">
    <property type="entry name" value="RutC-like_sf"/>
</dbReference>
<accession>A0A9W6P3U2</accession>
<organism evidence="2 3">
    <name type="scientific">Nocardiopsis ansamitocini</name>
    <dbReference type="NCBI Taxonomy" id="1670832"/>
    <lineage>
        <taxon>Bacteria</taxon>
        <taxon>Bacillati</taxon>
        <taxon>Actinomycetota</taxon>
        <taxon>Actinomycetes</taxon>
        <taxon>Streptosporangiales</taxon>
        <taxon>Nocardiopsidaceae</taxon>
        <taxon>Nocardiopsis</taxon>
    </lineage>
</organism>
<evidence type="ECO:0000313" key="2">
    <source>
        <dbReference type="EMBL" id="GLU46587.1"/>
    </source>
</evidence>
<comment type="similarity">
    <text evidence="1">Belongs to the RutC family.</text>
</comment>
<dbReference type="GO" id="GO:0005829">
    <property type="term" value="C:cytosol"/>
    <property type="evidence" value="ECO:0007669"/>
    <property type="project" value="TreeGrafter"/>
</dbReference>
<dbReference type="Proteomes" id="UP001165092">
    <property type="component" value="Unassembled WGS sequence"/>
</dbReference>
<comment type="caution">
    <text evidence="2">The sequence shown here is derived from an EMBL/GenBank/DDBJ whole genome shotgun (WGS) entry which is preliminary data.</text>
</comment>
<keyword evidence="3" id="KW-1185">Reference proteome</keyword>
<dbReference type="Gene3D" id="3.30.1330.40">
    <property type="entry name" value="RutC-like"/>
    <property type="match status" value="1"/>
</dbReference>
<evidence type="ECO:0000313" key="3">
    <source>
        <dbReference type="Proteomes" id="UP001165092"/>
    </source>
</evidence>
<protein>
    <submittedName>
        <fullName evidence="2">Endoribonuclease L-PSP</fullName>
    </submittedName>
</protein>
<gene>
    <name evidence="2" type="ORF">Nans01_09380</name>
</gene>
<dbReference type="SUPFAM" id="SSF55298">
    <property type="entry name" value="YjgF-like"/>
    <property type="match status" value="1"/>
</dbReference>
<name>A0A9W6P3U2_9ACTN</name>
<dbReference type="EMBL" id="BSQG01000001">
    <property type="protein sequence ID" value="GLU46587.1"/>
    <property type="molecule type" value="Genomic_DNA"/>
</dbReference>
<reference evidence="2" key="1">
    <citation type="submission" date="2023-02" db="EMBL/GenBank/DDBJ databases">
        <title>Nocardiopsis ansamitocini NBRC 112285.</title>
        <authorList>
            <person name="Ichikawa N."/>
            <person name="Sato H."/>
            <person name="Tonouchi N."/>
        </authorList>
    </citation>
    <scope>NUCLEOTIDE SEQUENCE</scope>
    <source>
        <strain evidence="2">NBRC 112285</strain>
    </source>
</reference>
<dbReference type="GO" id="GO:0019239">
    <property type="term" value="F:deaminase activity"/>
    <property type="evidence" value="ECO:0007669"/>
    <property type="project" value="TreeGrafter"/>
</dbReference>
<evidence type="ECO:0000256" key="1">
    <source>
        <dbReference type="ARBA" id="ARBA00010552"/>
    </source>
</evidence>
<dbReference type="PANTHER" id="PTHR11803:SF58">
    <property type="entry name" value="PROTEIN HMF1-RELATED"/>
    <property type="match status" value="1"/>
</dbReference>
<sequence>MSKSYSPAVVADGPLIFVSGQVPEAEDGSVREGDAIAQARQVLRNLEAALEPHGADRRHIVKLTYYLRHIADLAALRSVLAEFLVHHPRPAATLVEVSGLLDSRYLLEIDAVAVLPPPSP</sequence>